<dbReference type="PROSITE" id="PS50878">
    <property type="entry name" value="RT_POL"/>
    <property type="match status" value="1"/>
</dbReference>
<evidence type="ECO:0000256" key="1">
    <source>
        <dbReference type="SAM" id="MobiDB-lite"/>
    </source>
</evidence>
<dbReference type="InterPro" id="IPR000477">
    <property type="entry name" value="RT_dom"/>
</dbReference>
<feature type="domain" description="Reverse transcriptase" evidence="2">
    <location>
        <begin position="291"/>
        <end position="577"/>
    </location>
</feature>
<dbReference type="SUPFAM" id="SSF56672">
    <property type="entry name" value="DNA/RNA polymerases"/>
    <property type="match status" value="1"/>
</dbReference>
<dbReference type="PANTHER" id="PTHR19446">
    <property type="entry name" value="REVERSE TRANSCRIPTASES"/>
    <property type="match status" value="1"/>
</dbReference>
<name>A0A8T8SGA0_9BASI</name>
<feature type="compositionally biased region" description="Low complexity" evidence="1">
    <location>
        <begin position="822"/>
        <end position="837"/>
    </location>
</feature>
<keyword evidence="4" id="KW-1185">Reference proteome</keyword>
<dbReference type="AlphaFoldDB" id="A0A8T8SGA0"/>
<protein>
    <recommendedName>
        <fullName evidence="2">Reverse transcriptase domain-containing protein</fullName>
    </recommendedName>
</protein>
<sequence length="1151" mass="126743">MSKRLLRFARHPRFAPTASDHHAVAISLALDIAFTPTPDRHDRPWTLHPGLLHDPQFRSSVLAAAAEIGPPTPTSSPQNRITQWQDYICRLRDVCRATSIPAGQRLKALRNSVGALERQIKSLSLTDERDLRQLPTLLAHLQSARRMTIEATTISTVSRRTAHAFHPTSWLETSSARTGGSHSIRSLRAADGSVTSDPDRMLHIVHAFFSDLYSVPGPSPIHDWGRDLLRAHALTRFLPDDVQALDSPFSLEEVTLALRHANAASSPGPLGLTYPLLSLTEETTGPHLLNLAEGLRDGATMPVLLQTSLLHKKGLKVDLSTYRPISVSDTALRTVTRMAARRLQIAAGNAMPWTQAAFMPGRRTSSIAGALQGILDHLGMGRDPSLQSIVVLLLDQQKAYDRVGHTWLWDVLRDAGSPASFTRLVQALYSDPSLQVMVNGRLTDLVHLHAGLLQGDSLSCALYNMSLQPLQDLLAALRVGIHVEGLGLVTSLAFADDLAILLPGNAAGAAQWPLIMSALQAYEAASGARLNRNKSGFFEASTDLGAGSAPLRSLMAADGFVELPTSNNEIIHLGHPIHFMGPAGPCRLAFDARIEAMGTRADQLQKANTDLILRTRLCNSLLTPKPWHHSSVGGLPPTARSLISGATHTYLFLGDRPWFSTDTLSAPRHLGGLGLIHPDHMFTAQSIAFLAHNLTREDVYGEWLRRGLGWHLHHEFKCCPAALLIPGGTHRKVLKQLETRALGFWGRLLHALASVDLTLDDSWLSLGTPALLELPWYLDALTPPLPASWTAKDFSSLATRGWITWGDILWKASNTPRAQTYSPSWPLSPPSKASAASNHTARPGASPDIKGPGMGRIFEPYWRSLPLGLRVKLMASQTAAFVPTEDPTLQRQRVRDPTAAAFPWHLLRIGGRSWADTSTKKTRRDLNRTIPITVEWPTSSPTPSDPTLWGRAWTELHSCPLPSAAIADCFLWMHQRTWLGTRDFKPLPCPIPDCTEKDGPTHSFIQCPWARVLWVAALPLLRALGVQDPITWDPLLTALGWPDIRHHRPRLVLWRTVVIHLITKTRYPAIRRCIQGGPFSLPPTSAEDFRAAVYKTLAESISSAWAQLRARAHPHDEWSIKLFHRTWLNDSSMVRADGLCPPQLLFSFPAS</sequence>
<reference evidence="3" key="2">
    <citation type="journal article" date="2019" name="IMA Fungus">
        <title>Genome sequencing and comparison of five Tilletia species to identify candidate genes for the detection of regulated species infecting wheat.</title>
        <authorList>
            <person name="Nguyen H.D.T."/>
            <person name="Sultana T."/>
            <person name="Kesanakurti P."/>
            <person name="Hambleton S."/>
        </authorList>
    </citation>
    <scope>NUCLEOTIDE SEQUENCE</scope>
    <source>
        <strain evidence="3">DAOMC 236416</strain>
    </source>
</reference>
<gene>
    <name evidence="3" type="ORF">A4X13_0g8037</name>
</gene>
<dbReference type="EMBL" id="LWDF02001209">
    <property type="protein sequence ID" value="KAE8239854.1"/>
    <property type="molecule type" value="Genomic_DNA"/>
</dbReference>
<feature type="region of interest" description="Disordered" evidence="1">
    <location>
        <begin position="821"/>
        <end position="851"/>
    </location>
</feature>
<dbReference type="Proteomes" id="UP000077521">
    <property type="component" value="Unassembled WGS sequence"/>
</dbReference>
<dbReference type="Pfam" id="PF00078">
    <property type="entry name" value="RVT_1"/>
    <property type="match status" value="1"/>
</dbReference>
<organism evidence="3 4">
    <name type="scientific">Tilletia indica</name>
    <dbReference type="NCBI Taxonomy" id="43049"/>
    <lineage>
        <taxon>Eukaryota</taxon>
        <taxon>Fungi</taxon>
        <taxon>Dikarya</taxon>
        <taxon>Basidiomycota</taxon>
        <taxon>Ustilaginomycotina</taxon>
        <taxon>Exobasidiomycetes</taxon>
        <taxon>Tilletiales</taxon>
        <taxon>Tilletiaceae</taxon>
        <taxon>Tilletia</taxon>
    </lineage>
</organism>
<dbReference type="InterPro" id="IPR043502">
    <property type="entry name" value="DNA/RNA_pol_sf"/>
</dbReference>
<dbReference type="CDD" id="cd01650">
    <property type="entry name" value="RT_nLTR_like"/>
    <property type="match status" value="1"/>
</dbReference>
<accession>A0A8T8SGA0</accession>
<reference evidence="3" key="1">
    <citation type="submission" date="2016-04" db="EMBL/GenBank/DDBJ databases">
        <authorList>
            <person name="Nguyen H.D."/>
            <person name="Samba Siva P."/>
            <person name="Cullis J."/>
            <person name="Levesque C.A."/>
            <person name="Hambleton S."/>
        </authorList>
    </citation>
    <scope>NUCLEOTIDE SEQUENCE</scope>
    <source>
        <strain evidence="3">DAOMC 236416</strain>
    </source>
</reference>
<evidence type="ECO:0000313" key="4">
    <source>
        <dbReference type="Proteomes" id="UP000077521"/>
    </source>
</evidence>
<evidence type="ECO:0000313" key="3">
    <source>
        <dbReference type="EMBL" id="KAE8239854.1"/>
    </source>
</evidence>
<evidence type="ECO:0000259" key="2">
    <source>
        <dbReference type="PROSITE" id="PS50878"/>
    </source>
</evidence>
<proteinExistence type="predicted"/>
<comment type="caution">
    <text evidence="3">The sequence shown here is derived from an EMBL/GenBank/DDBJ whole genome shotgun (WGS) entry which is preliminary data.</text>
</comment>